<dbReference type="SUPFAM" id="SSF53474">
    <property type="entry name" value="alpha/beta-Hydrolases"/>
    <property type="match status" value="1"/>
</dbReference>
<dbReference type="PANTHER" id="PTHR47751">
    <property type="entry name" value="SUPERFAMILY HYDROLASE, PUTATIVE (AFU_ORTHOLOGUE AFUA_2G16580)-RELATED"/>
    <property type="match status" value="1"/>
</dbReference>
<evidence type="ECO:0000259" key="2">
    <source>
        <dbReference type="Pfam" id="PF12697"/>
    </source>
</evidence>
<dbReference type="InterPro" id="IPR000073">
    <property type="entry name" value="AB_hydrolase_1"/>
</dbReference>
<dbReference type="InterPro" id="IPR051411">
    <property type="entry name" value="Polyketide_trans_af380"/>
</dbReference>
<dbReference type="EMBL" id="LSBI01000006">
    <property type="protein sequence ID" value="OAQ89001.1"/>
    <property type="molecule type" value="Genomic_DNA"/>
</dbReference>
<dbReference type="OMA" id="HIQTYWK"/>
<reference evidence="3 4" key="1">
    <citation type="submission" date="2016-02" db="EMBL/GenBank/DDBJ databases">
        <title>Biosynthesis of antibiotic leucinostatins and their inhibition on Phytophthora in bio-control Purpureocillium lilacinum.</title>
        <authorList>
            <person name="Wang G."/>
            <person name="Liu Z."/>
            <person name="Lin R."/>
            <person name="Li E."/>
            <person name="Mao Z."/>
            <person name="Ling J."/>
            <person name="Yin W."/>
            <person name="Xie B."/>
        </authorList>
    </citation>
    <scope>NUCLEOTIDE SEQUENCE [LARGE SCALE GENOMIC DNA]</scope>
    <source>
        <strain evidence="3">PLFJ-1</strain>
    </source>
</reference>
<feature type="domain" description="AB hydrolase-1" evidence="2">
    <location>
        <begin position="53"/>
        <end position="280"/>
    </location>
</feature>
<proteinExistence type="inferred from homology"/>
<evidence type="ECO:0000256" key="1">
    <source>
        <dbReference type="ARBA" id="ARBA00029464"/>
    </source>
</evidence>
<evidence type="ECO:0000313" key="4">
    <source>
        <dbReference type="Proteomes" id="UP000078340"/>
    </source>
</evidence>
<dbReference type="KEGG" id="plj:28889590"/>
<dbReference type="Gene3D" id="1.10.10.800">
    <property type="match status" value="1"/>
</dbReference>
<dbReference type="Gene3D" id="3.40.50.1820">
    <property type="entry name" value="alpha/beta hydrolase"/>
    <property type="match status" value="1"/>
</dbReference>
<sequence>MRQDVNFDSQGLRIAGHLYIPDQASTDGRLPAIVVSHPGAGVKEQTAAIYANRLHNEGFVTLTFDCAYHGESEGTPRGLEDPAHRVEDIKNAVSFLACHERVDPDRIALLGICASGGYAVTAAATDIRIKAVATVSGVDLGSFIRKGFNGKQDPSVLRTQLEQAARARTAAAAGADAEGFPLFPPDEETAKGWGKYAYEAWSYYTTPRGCHPRSAKVMPWISIDKLASFSGFGVIDQISPRPILMVVGTDADTKWMADEAIVNAREPKELYLIDGASHVDLYDIDEHVTKGTSRLVDYYREWLKV</sequence>
<dbReference type="GO" id="GO:0016787">
    <property type="term" value="F:hydrolase activity"/>
    <property type="evidence" value="ECO:0007669"/>
    <property type="project" value="UniProtKB-KW"/>
</dbReference>
<keyword evidence="3" id="KW-0378">Hydrolase</keyword>
<organism evidence="3 4">
    <name type="scientific">Purpureocillium lilacinum</name>
    <name type="common">Paecilomyces lilacinus</name>
    <dbReference type="NCBI Taxonomy" id="33203"/>
    <lineage>
        <taxon>Eukaryota</taxon>
        <taxon>Fungi</taxon>
        <taxon>Dikarya</taxon>
        <taxon>Ascomycota</taxon>
        <taxon>Pezizomycotina</taxon>
        <taxon>Sordariomycetes</taxon>
        <taxon>Hypocreomycetidae</taxon>
        <taxon>Hypocreales</taxon>
        <taxon>Ophiocordycipitaceae</taxon>
        <taxon>Purpureocillium</taxon>
    </lineage>
</organism>
<dbReference type="Pfam" id="PF12697">
    <property type="entry name" value="Abhydrolase_6"/>
    <property type="match status" value="1"/>
</dbReference>
<name>A0A179HHE9_PURLI</name>
<accession>A0A179HHE9</accession>
<dbReference type="AlphaFoldDB" id="A0A179HHE9"/>
<dbReference type="Proteomes" id="UP000078340">
    <property type="component" value="Unassembled WGS sequence"/>
</dbReference>
<comment type="caution">
    <text evidence="3">The sequence shown here is derived from an EMBL/GenBank/DDBJ whole genome shotgun (WGS) entry which is preliminary data.</text>
</comment>
<dbReference type="GeneID" id="28889590"/>
<dbReference type="InterPro" id="IPR029058">
    <property type="entry name" value="AB_hydrolase_fold"/>
</dbReference>
<evidence type="ECO:0000313" key="3">
    <source>
        <dbReference type="EMBL" id="OAQ89001.1"/>
    </source>
</evidence>
<gene>
    <name evidence="3" type="ORF">VFPFJ_07466</name>
</gene>
<protein>
    <submittedName>
        <fullName evidence="3">Dienelactone hydrolase domain-containing protein</fullName>
    </submittedName>
</protein>
<dbReference type="PANTHER" id="PTHR47751:SF1">
    <property type="entry name" value="SUPERFAMILY HYDROLASE, PUTATIVE (AFU_ORTHOLOGUE AFUA_2G16580)-RELATED"/>
    <property type="match status" value="1"/>
</dbReference>
<comment type="similarity">
    <text evidence="1">Belongs to the polyketide transferase af380 family.</text>
</comment>